<feature type="domain" description="ABC transporter" evidence="9">
    <location>
        <begin position="39"/>
        <end position="306"/>
    </location>
</feature>
<dbReference type="SMART" id="SM00382">
    <property type="entry name" value="AAA"/>
    <property type="match status" value="1"/>
</dbReference>
<feature type="transmembrane region" description="Helical" evidence="8">
    <location>
        <begin position="478"/>
        <end position="497"/>
    </location>
</feature>
<proteinExistence type="predicted"/>
<keyword evidence="6 8" id="KW-1133">Transmembrane helix</keyword>
<evidence type="ECO:0000256" key="5">
    <source>
        <dbReference type="ARBA" id="ARBA00022840"/>
    </source>
</evidence>
<dbReference type="InterPro" id="IPR003593">
    <property type="entry name" value="AAA+_ATPase"/>
</dbReference>
<dbReference type="AlphaFoldDB" id="A0A8J4W5N3"/>
<feature type="transmembrane region" description="Helical" evidence="8">
    <location>
        <begin position="517"/>
        <end position="539"/>
    </location>
</feature>
<dbReference type="InterPro" id="IPR027417">
    <property type="entry name" value="P-loop_NTPase"/>
</dbReference>
<dbReference type="PANTHER" id="PTHR19241">
    <property type="entry name" value="ATP-BINDING CASSETTE TRANSPORTER"/>
    <property type="match status" value="1"/>
</dbReference>
<gene>
    <name evidence="10" type="ORF">G195_011682</name>
</gene>
<keyword evidence="4" id="KW-0547">Nucleotide-binding</keyword>
<keyword evidence="2" id="KW-0813">Transport</keyword>
<dbReference type="PROSITE" id="PS50893">
    <property type="entry name" value="ABC_TRANSPORTER_2"/>
    <property type="match status" value="1"/>
</dbReference>
<keyword evidence="3 8" id="KW-0812">Transmembrane</keyword>
<evidence type="ECO:0000313" key="11">
    <source>
        <dbReference type="Proteomes" id="UP000702964"/>
    </source>
</evidence>
<dbReference type="FunFam" id="3.40.50.300:FF:000528">
    <property type="entry name" value="ABC transporter G family member 31"/>
    <property type="match status" value="1"/>
</dbReference>
<dbReference type="InterPro" id="IPR003439">
    <property type="entry name" value="ABC_transporter-like_ATP-bd"/>
</dbReference>
<evidence type="ECO:0000313" key="10">
    <source>
        <dbReference type="EMBL" id="KAF4314664.1"/>
    </source>
</evidence>
<dbReference type="GO" id="GO:0005524">
    <property type="term" value="F:ATP binding"/>
    <property type="evidence" value="ECO:0007669"/>
    <property type="project" value="UniProtKB-KW"/>
</dbReference>
<dbReference type="GO" id="GO:0016020">
    <property type="term" value="C:membrane"/>
    <property type="evidence" value="ECO:0007669"/>
    <property type="project" value="UniProtKB-SubCell"/>
</dbReference>
<feature type="non-terminal residue" evidence="10">
    <location>
        <position position="783"/>
    </location>
</feature>
<keyword evidence="5" id="KW-0067">ATP-binding</keyword>
<evidence type="ECO:0000256" key="4">
    <source>
        <dbReference type="ARBA" id="ARBA00022741"/>
    </source>
</evidence>
<dbReference type="Proteomes" id="UP000702964">
    <property type="component" value="Unassembled WGS sequence"/>
</dbReference>
<feature type="transmembrane region" description="Helical" evidence="8">
    <location>
        <begin position="444"/>
        <end position="466"/>
    </location>
</feature>
<dbReference type="GO" id="GO:0140359">
    <property type="term" value="F:ABC-type transporter activity"/>
    <property type="evidence" value="ECO:0007669"/>
    <property type="project" value="InterPro"/>
</dbReference>
<feature type="transmembrane region" description="Helical" evidence="8">
    <location>
        <begin position="559"/>
        <end position="584"/>
    </location>
</feature>
<comment type="subcellular location">
    <subcellularLocation>
        <location evidence="1">Membrane</location>
        <topology evidence="1">Multi-pass membrane protein</topology>
    </subcellularLocation>
</comment>
<organism evidence="10 11">
    <name type="scientific">Phytophthora kernoviae 00238/432</name>
    <dbReference type="NCBI Taxonomy" id="1284355"/>
    <lineage>
        <taxon>Eukaryota</taxon>
        <taxon>Sar</taxon>
        <taxon>Stramenopiles</taxon>
        <taxon>Oomycota</taxon>
        <taxon>Peronosporomycetes</taxon>
        <taxon>Peronosporales</taxon>
        <taxon>Peronosporaceae</taxon>
        <taxon>Phytophthora</taxon>
    </lineage>
</organism>
<evidence type="ECO:0000256" key="3">
    <source>
        <dbReference type="ARBA" id="ARBA00022692"/>
    </source>
</evidence>
<feature type="transmembrane region" description="Helical" evidence="8">
    <location>
        <begin position="638"/>
        <end position="662"/>
    </location>
</feature>
<reference evidence="10" key="1">
    <citation type="journal article" date="2015" name="Genom Data">
        <title>Draft genome sequences of Phytophthora kernoviae and Phytophthora ramorum lineage EU2 from Scotland.</title>
        <authorList>
            <person name="Sambles C."/>
            <person name="Schlenzig A."/>
            <person name="O'Neill P."/>
            <person name="Grant M."/>
            <person name="Studholme D.J."/>
        </authorList>
    </citation>
    <scope>NUCLEOTIDE SEQUENCE</scope>
    <source>
        <strain evidence="10">00238/432</strain>
    </source>
</reference>
<dbReference type="GO" id="GO:0016887">
    <property type="term" value="F:ATP hydrolysis activity"/>
    <property type="evidence" value="ECO:0007669"/>
    <property type="project" value="InterPro"/>
</dbReference>
<evidence type="ECO:0000256" key="2">
    <source>
        <dbReference type="ARBA" id="ARBA00022448"/>
    </source>
</evidence>
<keyword evidence="7 8" id="KW-0472">Membrane</keyword>
<sequence length="783" mass="88067">MEVRCKDLSVIAEVAVIQQTSTATTFELPSVYNTVKHTVRKLTTSRHVTQRHVLHRVDAVFKPGTTTLVLGQPGSGKTSLMKVLSGQFPMEKDITVEGDISYNGRSWEELLQKLPQLVAYVPQTDKHFPSLSVQETLEFAHACCPEEVASRCGKSLLSQGTPEQNEAALQTANALYEHYPDVIVEQLGLQMCRDTVIGNAMKRGVSGGERRRVTTGEMEFGMKYATFMDEVTTGLDSAATFDIVCTQRDIAKKLHKTVVMALLQPGPEVFELFDNILLLNDGEVMYHGPREQAVLYFESLGFICPPDRDVADYLLDLGTDEQYQYEIGKAGSNPSLLTLMPRLASEFADLFRQSCINQETVCTLNEAWSNERLRDAEQHLMKMPAFRQSFWASTLTVMRRQMTISLHNTTFIRVRAFMVVVMGLIYGSTFYNFDPTKTQMSLGILYQTTMFLAIGQATQTPVFIAAREIYYKHRRAKFYRASSFAIACLAALAPIVVVESVVFGSIVYWMCGFIADAGYFLFFLLCMILTNLALCAWFLTLTAMSPNFNIAKPMTTFSITFYVVFAGFVVPLSQIPDFLVWVYWIDPMAWCLRAVAVNQYRSPYFDVCVYDGENYCNQYNMTFGEYALSQYDVPSDKFWVWTGVAYLLFSIAFFVVASSYFLEYKRYDVPATKVAIVTSYDEESDGTKNHSTEPGQQYQGDGNPSYVMVSTPRVASNVPAPTATPNDMVVVDLHEEQPKFVPVAVAFKNLWYSVPLPRHKQESIDLLKGISGYALPGTMTALM</sequence>
<evidence type="ECO:0000256" key="6">
    <source>
        <dbReference type="ARBA" id="ARBA00022989"/>
    </source>
</evidence>
<dbReference type="Pfam" id="PF00005">
    <property type="entry name" value="ABC_tran"/>
    <property type="match status" value="1"/>
</dbReference>
<dbReference type="InterPro" id="IPR013525">
    <property type="entry name" value="ABC2_TM"/>
</dbReference>
<evidence type="ECO:0000259" key="9">
    <source>
        <dbReference type="PROSITE" id="PS50893"/>
    </source>
</evidence>
<reference evidence="10" key="2">
    <citation type="submission" date="2020-02" db="EMBL/GenBank/DDBJ databases">
        <authorList>
            <person name="Studholme D.J."/>
        </authorList>
    </citation>
    <scope>NUCLEOTIDE SEQUENCE</scope>
    <source>
        <strain evidence="10">00238/432</strain>
    </source>
</reference>
<feature type="transmembrane region" description="Helical" evidence="8">
    <location>
        <begin position="410"/>
        <end position="432"/>
    </location>
</feature>
<accession>A0A8J4W5N3</accession>
<dbReference type="Pfam" id="PF01061">
    <property type="entry name" value="ABC2_membrane"/>
    <property type="match status" value="1"/>
</dbReference>
<dbReference type="Gene3D" id="3.40.50.300">
    <property type="entry name" value="P-loop containing nucleotide triphosphate hydrolases"/>
    <property type="match status" value="1"/>
</dbReference>
<dbReference type="EMBL" id="AOFI03001847">
    <property type="protein sequence ID" value="KAF4314664.1"/>
    <property type="molecule type" value="Genomic_DNA"/>
</dbReference>
<evidence type="ECO:0000256" key="1">
    <source>
        <dbReference type="ARBA" id="ARBA00004141"/>
    </source>
</evidence>
<evidence type="ECO:0000256" key="8">
    <source>
        <dbReference type="SAM" id="Phobius"/>
    </source>
</evidence>
<comment type="caution">
    <text evidence="10">The sequence shown here is derived from an EMBL/GenBank/DDBJ whole genome shotgun (WGS) entry which is preliminary data.</text>
</comment>
<name>A0A8J4W5N3_9STRA</name>
<protein>
    <recommendedName>
        <fullName evidence="9">ABC transporter domain-containing protein</fullName>
    </recommendedName>
</protein>
<evidence type="ECO:0000256" key="7">
    <source>
        <dbReference type="ARBA" id="ARBA00023136"/>
    </source>
</evidence>
<dbReference type="SUPFAM" id="SSF52540">
    <property type="entry name" value="P-loop containing nucleoside triphosphate hydrolases"/>
    <property type="match status" value="1"/>
</dbReference>